<feature type="binding site" evidence="6">
    <location>
        <position position="168"/>
    </location>
    <ligand>
        <name>substrate</name>
    </ligand>
</feature>
<dbReference type="NCBIfam" id="NF002133">
    <property type="entry name" value="PRK00971.1-2"/>
    <property type="match status" value="1"/>
</dbReference>
<evidence type="ECO:0000256" key="4">
    <source>
        <dbReference type="ARBA" id="ARBA00022801"/>
    </source>
</evidence>
<dbReference type="InterPro" id="IPR012338">
    <property type="entry name" value="Beta-lactam/transpept-like"/>
</dbReference>
<keyword evidence="4 6" id="KW-0378">Hydrolase</keyword>
<dbReference type="HAMAP" id="MF_00313">
    <property type="entry name" value="Glutaminase"/>
    <property type="match status" value="1"/>
</dbReference>
<feature type="binding site" evidence="6">
    <location>
        <position position="117"/>
    </location>
    <ligand>
        <name>substrate</name>
    </ligand>
</feature>
<dbReference type="Pfam" id="PF04960">
    <property type="entry name" value="Glutaminase"/>
    <property type="match status" value="1"/>
</dbReference>
<dbReference type="FunFam" id="3.40.710.10:FF:000005">
    <property type="entry name" value="Glutaminase"/>
    <property type="match status" value="1"/>
</dbReference>
<gene>
    <name evidence="6 7" type="primary">glsA</name>
    <name evidence="7" type="ordered locus">BMS_1181</name>
</gene>
<protein>
    <recommendedName>
        <fullName evidence="3 6">Glutaminase</fullName>
        <ecNumber evidence="3 6">3.5.1.2</ecNumber>
    </recommendedName>
</protein>
<evidence type="ECO:0000256" key="3">
    <source>
        <dbReference type="ARBA" id="ARBA00012918"/>
    </source>
</evidence>
<dbReference type="EMBL" id="FQ312005">
    <property type="protein sequence ID" value="CBW26059.1"/>
    <property type="molecule type" value="Genomic_DNA"/>
</dbReference>
<feature type="binding site" evidence="6">
    <location>
        <position position="262"/>
    </location>
    <ligand>
        <name>substrate</name>
    </ligand>
</feature>
<dbReference type="Gene3D" id="3.40.710.10">
    <property type="entry name" value="DD-peptidase/beta-lactamase superfamily"/>
    <property type="match status" value="1"/>
</dbReference>
<comment type="similarity">
    <text evidence="1 6">Belongs to the glutaminase family.</text>
</comment>
<dbReference type="HOGENOM" id="CLU_027932_1_1_7"/>
<dbReference type="STRING" id="862908.BMS_1181"/>
<name>E1WYW2_HALMS</name>
<evidence type="ECO:0000313" key="8">
    <source>
        <dbReference type="Proteomes" id="UP000008963"/>
    </source>
</evidence>
<evidence type="ECO:0000256" key="2">
    <source>
        <dbReference type="ARBA" id="ARBA00011881"/>
    </source>
</evidence>
<feature type="binding site" evidence="6">
    <location>
        <position position="192"/>
    </location>
    <ligand>
        <name>substrate</name>
    </ligand>
</feature>
<keyword evidence="6" id="KW-0007">Acetylation</keyword>
<evidence type="ECO:0000256" key="1">
    <source>
        <dbReference type="ARBA" id="ARBA00011076"/>
    </source>
</evidence>
<comment type="subunit">
    <text evidence="2 6">Homotetramer.</text>
</comment>
<dbReference type="PANTHER" id="PTHR12544">
    <property type="entry name" value="GLUTAMINASE"/>
    <property type="match status" value="1"/>
</dbReference>
<dbReference type="RefSeq" id="WP_014243843.1">
    <property type="nucleotide sequence ID" value="NC_016620.1"/>
</dbReference>
<organism evidence="7 8">
    <name type="scientific">Halobacteriovorax marinus (strain ATCC BAA-682 / DSM 15412 / SJ)</name>
    <name type="common">Bacteriovorax marinus</name>
    <dbReference type="NCBI Taxonomy" id="862908"/>
    <lineage>
        <taxon>Bacteria</taxon>
        <taxon>Pseudomonadati</taxon>
        <taxon>Bdellovibrionota</taxon>
        <taxon>Bacteriovoracia</taxon>
        <taxon>Bacteriovoracales</taxon>
        <taxon>Halobacteriovoraceae</taxon>
        <taxon>Halobacteriovorax</taxon>
    </lineage>
</organism>
<dbReference type="PATRIC" id="fig|862908.3.peg.1124"/>
<dbReference type="SUPFAM" id="SSF56601">
    <property type="entry name" value="beta-lactamase/transpeptidase-like"/>
    <property type="match status" value="1"/>
</dbReference>
<dbReference type="EC" id="3.5.1.2" evidence="3 6"/>
<dbReference type="GO" id="GO:0006543">
    <property type="term" value="P:L-glutamine catabolic process"/>
    <property type="evidence" value="ECO:0007669"/>
    <property type="project" value="TreeGrafter"/>
</dbReference>
<evidence type="ECO:0000256" key="5">
    <source>
        <dbReference type="ARBA" id="ARBA00049534"/>
    </source>
</evidence>
<dbReference type="OrthoDB" id="9788822at2"/>
<keyword evidence="8" id="KW-1185">Reference proteome</keyword>
<dbReference type="KEGG" id="bmx:BMS_1181"/>
<sequence length="308" mass="33912">MLQELNVQDILDRVEKNIQQYFGMGEVANYIPELAKIDPKQFAMTVATVDGRIYSCGSSDKLFSIQSISKVFVLTMAMNVLQDELWERVGKEPSGSAFNSLVQLETEQGIPRNPFINAGALVTTDAIIQRFTNAYDEILNFVRDLSQNESIEFDKNVALSEFQHSERNSALAYFMKSFGNIESDPIQLLDVYFHHCSIAMNTVDLAKAFLFLANGGVNPATGKRVVTSLKAKRVNSLMLTCGLYDNVGDFAYRVGLPAKSGVGGGIVAVLPGEFSVAVWSPELNLSGNSLIGTKALELFTNYTEKSIF</sequence>
<feature type="binding site" evidence="6">
    <location>
        <position position="67"/>
    </location>
    <ligand>
        <name>substrate</name>
    </ligand>
</feature>
<evidence type="ECO:0000256" key="6">
    <source>
        <dbReference type="HAMAP-Rule" id="MF_00313"/>
    </source>
</evidence>
<dbReference type="PANTHER" id="PTHR12544:SF29">
    <property type="entry name" value="GLUTAMINASE"/>
    <property type="match status" value="1"/>
</dbReference>
<dbReference type="eggNOG" id="COG2066">
    <property type="taxonomic scope" value="Bacteria"/>
</dbReference>
<dbReference type="NCBIfam" id="NF002132">
    <property type="entry name" value="PRK00971.1-1"/>
    <property type="match status" value="1"/>
</dbReference>
<feature type="binding site" evidence="6">
    <location>
        <position position="244"/>
    </location>
    <ligand>
        <name>substrate</name>
    </ligand>
</feature>
<dbReference type="GO" id="GO:0004359">
    <property type="term" value="F:glutaminase activity"/>
    <property type="evidence" value="ECO:0007669"/>
    <property type="project" value="UniProtKB-UniRule"/>
</dbReference>
<dbReference type="AlphaFoldDB" id="E1WYW2"/>
<dbReference type="GO" id="GO:0006537">
    <property type="term" value="P:glutamate biosynthetic process"/>
    <property type="evidence" value="ECO:0007669"/>
    <property type="project" value="TreeGrafter"/>
</dbReference>
<evidence type="ECO:0000313" key="7">
    <source>
        <dbReference type="EMBL" id="CBW26059.1"/>
    </source>
</evidence>
<comment type="catalytic activity">
    <reaction evidence="5 6">
        <text>L-glutamine + H2O = L-glutamate + NH4(+)</text>
        <dbReference type="Rhea" id="RHEA:15889"/>
        <dbReference type="ChEBI" id="CHEBI:15377"/>
        <dbReference type="ChEBI" id="CHEBI:28938"/>
        <dbReference type="ChEBI" id="CHEBI:29985"/>
        <dbReference type="ChEBI" id="CHEBI:58359"/>
        <dbReference type="EC" id="3.5.1.2"/>
    </reaction>
</comment>
<dbReference type="InterPro" id="IPR015868">
    <property type="entry name" value="Glutaminase"/>
</dbReference>
<feature type="binding site" evidence="6">
    <location>
        <position position="161"/>
    </location>
    <ligand>
        <name>substrate</name>
    </ligand>
</feature>
<reference evidence="8" key="1">
    <citation type="journal article" date="2013" name="ISME J.">
        <title>A small predatory core genome in the divergent marine Bacteriovorax marinus SJ and the terrestrial Bdellovibrio bacteriovorus.</title>
        <authorList>
            <person name="Crossman L.C."/>
            <person name="Chen H."/>
            <person name="Cerdeno-Tarraga A.M."/>
            <person name="Brooks K."/>
            <person name="Quail M.A."/>
            <person name="Pineiro S.A."/>
            <person name="Hobley L."/>
            <person name="Sockett R.E."/>
            <person name="Bentley S.D."/>
            <person name="Parkhill J."/>
            <person name="Williams H.N."/>
            <person name="Stine O.C."/>
        </authorList>
    </citation>
    <scope>NUCLEOTIDE SEQUENCE [LARGE SCALE GENOMIC DNA]</scope>
    <source>
        <strain evidence="8">ATCC BAA-682 / DSM 15412 / SJ</strain>
    </source>
</reference>
<dbReference type="NCBIfam" id="TIGR03814">
    <property type="entry name" value="Gln_ase"/>
    <property type="match status" value="1"/>
</dbReference>
<accession>E1WYW2</accession>
<proteinExistence type="inferred from homology"/>
<dbReference type="Proteomes" id="UP000008963">
    <property type="component" value="Chromosome"/>
</dbReference>